<sequence>MTVLPGGRAVRRWTRRRAWVRDPALLSDLLADVYNALLTVAIVVAMVLGGAAGLGADLAARPGAEGAGLGLRVGWLVLLGGAGAVLAVVALAARLGPVGVRPSQAAWWLPLPVERRGLLRPAAAIWPAVSAGVGTVAGLAAVLVVASGGSAPLLLAGATGGAGLAASAVLAVGLAQVTARGHRRARVLVDVLLAVVPVVGIVVASVDLPPPASTPVVLWGTAAGAVLLAGSLAVVLDARLPRLSDAILRERGFAAGEALAATLSTDTRALGRALSAQAAPLVRRSSSFRWLAPVPRRFAPHAALVTADALLLLRSPRHLAQLLVSACLPAVALAVPSPVPVVTVLLLVVGAYAAGLAVTEAARRAEDAPVLDALLPVGAETVRRLRLVTPSGAHLVWSLAVFALLTWRYGGAEWLALGALGAPGWAAGAVRAAYRPPPDFSGGLVHTPMGAFPPGALSVVSKGPDVALLCAAPALLAVLTGTISPPLLWLQAALTAVALAVAAHVPRT</sequence>
<gene>
    <name evidence="2" type="ORF">ACFQQL_10225</name>
</gene>
<keyword evidence="3" id="KW-1185">Reference proteome</keyword>
<organism evidence="2 3">
    <name type="scientific">Georgenia alba</name>
    <dbReference type="NCBI Taxonomy" id="2233858"/>
    <lineage>
        <taxon>Bacteria</taxon>
        <taxon>Bacillati</taxon>
        <taxon>Actinomycetota</taxon>
        <taxon>Actinomycetes</taxon>
        <taxon>Micrococcales</taxon>
        <taxon>Bogoriellaceae</taxon>
        <taxon>Georgenia</taxon>
    </lineage>
</organism>
<accession>A0ABW2Q9S7</accession>
<feature type="transmembrane region" description="Helical" evidence="1">
    <location>
        <begin position="319"/>
        <end position="335"/>
    </location>
</feature>
<name>A0ABW2Q9S7_9MICO</name>
<reference evidence="3" key="1">
    <citation type="journal article" date="2019" name="Int. J. Syst. Evol. Microbiol.">
        <title>The Global Catalogue of Microorganisms (GCM) 10K type strain sequencing project: providing services to taxonomists for standard genome sequencing and annotation.</title>
        <authorList>
            <consortium name="The Broad Institute Genomics Platform"/>
            <consortium name="The Broad Institute Genome Sequencing Center for Infectious Disease"/>
            <person name="Wu L."/>
            <person name="Ma J."/>
        </authorList>
    </citation>
    <scope>NUCLEOTIDE SEQUENCE [LARGE SCALE GENOMIC DNA]</scope>
    <source>
        <strain evidence="3">JCM 1490</strain>
    </source>
</reference>
<feature type="transmembrane region" description="Helical" evidence="1">
    <location>
        <begin position="153"/>
        <end position="175"/>
    </location>
</feature>
<dbReference type="InterPro" id="IPR046264">
    <property type="entry name" value="DUF6297"/>
</dbReference>
<evidence type="ECO:0000313" key="3">
    <source>
        <dbReference type="Proteomes" id="UP001596455"/>
    </source>
</evidence>
<feature type="transmembrane region" description="Helical" evidence="1">
    <location>
        <begin position="187"/>
        <end position="204"/>
    </location>
</feature>
<dbReference type="RefSeq" id="WP_382393960.1">
    <property type="nucleotide sequence ID" value="NZ_JBHTCQ010000002.1"/>
</dbReference>
<feature type="transmembrane region" description="Helical" evidence="1">
    <location>
        <begin position="124"/>
        <end position="147"/>
    </location>
</feature>
<dbReference type="Pfam" id="PF19814">
    <property type="entry name" value="DUF6297"/>
    <property type="match status" value="1"/>
</dbReference>
<evidence type="ECO:0000256" key="1">
    <source>
        <dbReference type="SAM" id="Phobius"/>
    </source>
</evidence>
<keyword evidence="1" id="KW-0472">Membrane</keyword>
<proteinExistence type="predicted"/>
<dbReference type="Proteomes" id="UP001596455">
    <property type="component" value="Unassembled WGS sequence"/>
</dbReference>
<evidence type="ECO:0000313" key="2">
    <source>
        <dbReference type="EMBL" id="MFC7405482.1"/>
    </source>
</evidence>
<comment type="caution">
    <text evidence="2">The sequence shown here is derived from an EMBL/GenBank/DDBJ whole genome shotgun (WGS) entry which is preliminary data.</text>
</comment>
<keyword evidence="1" id="KW-0812">Transmembrane</keyword>
<feature type="transmembrane region" description="Helical" evidence="1">
    <location>
        <begin position="33"/>
        <end position="53"/>
    </location>
</feature>
<dbReference type="EMBL" id="JBHTCQ010000002">
    <property type="protein sequence ID" value="MFC7405482.1"/>
    <property type="molecule type" value="Genomic_DNA"/>
</dbReference>
<keyword evidence="1" id="KW-1133">Transmembrane helix</keyword>
<feature type="transmembrane region" description="Helical" evidence="1">
    <location>
        <begin position="216"/>
        <end position="236"/>
    </location>
</feature>
<feature type="transmembrane region" description="Helical" evidence="1">
    <location>
        <begin position="73"/>
        <end position="93"/>
    </location>
</feature>
<protein>
    <submittedName>
        <fullName evidence="2">DUF6297 family protein</fullName>
    </submittedName>
</protein>